<dbReference type="AlphaFoldDB" id="A0A483FLH5"/>
<sequence length="409" mass="46443">MIIILHNTANSVLAERIKSVILDSFHNHVSVMTMSESKVSSWPCEEEWNDLLIVLYDHSEFSDDADKFVSSYLENRPDTALVLPIALESTCPVPPKVLSQFKALPYDPNDTLVSERSIICRAGAMMGLRLQGRDTKIFISYRAQDGRDIAEQLYTHLLSLGHKPWLDEAKEVDGYTKILPGEPVQIEIEKALDDASLLLLIDTPASPESKWIKEEVNIADGKLIPILPIVFRPKSDPKKGPRFRTLLSLQRWLEIVFDAPPAKTILSSVDLDKIVLELETYLCDIFMRKCRIPFKVKKNFLNAGYDWCTLNQSLSVYRSQQQHNVRIRTTVHSHCSIYSTIYPPSFKHFKDFISNQPHANYSLFIYDGDLLSDDDLADLAELLDTETIILHHQEISALLASNFTKVGNA</sequence>
<accession>A0A483FLH5</accession>
<dbReference type="PROSITE" id="PS50104">
    <property type="entry name" value="TIR"/>
    <property type="match status" value="1"/>
</dbReference>
<organism evidence="2">
    <name type="scientific">Klebsiella pneumoniae</name>
    <dbReference type="NCBI Taxonomy" id="573"/>
    <lineage>
        <taxon>Bacteria</taxon>
        <taxon>Pseudomonadati</taxon>
        <taxon>Pseudomonadota</taxon>
        <taxon>Gammaproteobacteria</taxon>
        <taxon>Enterobacterales</taxon>
        <taxon>Enterobacteriaceae</taxon>
        <taxon>Klebsiella/Raoultella group</taxon>
        <taxon>Klebsiella</taxon>
        <taxon>Klebsiella pneumoniae complex</taxon>
    </lineage>
</organism>
<reference evidence="2" key="1">
    <citation type="submission" date="2019-01" db="EMBL/GenBank/DDBJ databases">
        <authorList>
            <person name="Lista F."/>
            <person name="Anselmo A."/>
        </authorList>
    </citation>
    <scope>NUCLEOTIDE SEQUENCE</scope>
    <source>
        <strain evidence="2">22S</strain>
    </source>
</reference>
<dbReference type="InterPro" id="IPR035897">
    <property type="entry name" value="Toll_tir_struct_dom_sf"/>
</dbReference>
<protein>
    <submittedName>
        <fullName evidence="2">Toll/interleukin-1 receptor domain-containing protein</fullName>
    </submittedName>
</protein>
<dbReference type="InterPro" id="IPR000157">
    <property type="entry name" value="TIR_dom"/>
</dbReference>
<dbReference type="GO" id="GO:0007165">
    <property type="term" value="P:signal transduction"/>
    <property type="evidence" value="ECO:0007669"/>
    <property type="project" value="InterPro"/>
</dbReference>
<dbReference type="Pfam" id="PF13676">
    <property type="entry name" value="TIR_2"/>
    <property type="match status" value="1"/>
</dbReference>
<name>A0A483FLH5_KLEPN</name>
<gene>
    <name evidence="2" type="ORF">ETE62_12890</name>
</gene>
<dbReference type="Gene3D" id="3.40.50.10140">
    <property type="entry name" value="Toll/interleukin-1 receptor homology (TIR) domain"/>
    <property type="match status" value="1"/>
</dbReference>
<evidence type="ECO:0000259" key="1">
    <source>
        <dbReference type="PROSITE" id="PS50104"/>
    </source>
</evidence>
<keyword evidence="2" id="KW-0675">Receptor</keyword>
<dbReference type="SUPFAM" id="SSF52200">
    <property type="entry name" value="Toll/Interleukin receptor TIR domain"/>
    <property type="match status" value="1"/>
</dbReference>
<proteinExistence type="predicted"/>
<comment type="caution">
    <text evidence="2">The sequence shown here is derived from an EMBL/GenBank/DDBJ whole genome shotgun (WGS) entry which is preliminary data.</text>
</comment>
<feature type="domain" description="TIR" evidence="1">
    <location>
        <begin position="133"/>
        <end position="282"/>
    </location>
</feature>
<evidence type="ECO:0000313" key="2">
    <source>
        <dbReference type="EMBL" id="TCW97225.1"/>
    </source>
</evidence>
<dbReference type="EMBL" id="SDCA01000013">
    <property type="protein sequence ID" value="TCW97225.1"/>
    <property type="molecule type" value="Genomic_DNA"/>
</dbReference>